<dbReference type="InterPro" id="IPR001036">
    <property type="entry name" value="Acrflvin-R"/>
</dbReference>
<feature type="transmembrane region" description="Helical" evidence="8">
    <location>
        <begin position="997"/>
        <end position="1019"/>
    </location>
</feature>
<feature type="transmembrane region" description="Helical" evidence="8">
    <location>
        <begin position="863"/>
        <end position="883"/>
    </location>
</feature>
<evidence type="ECO:0000256" key="7">
    <source>
        <dbReference type="ARBA" id="ARBA00023136"/>
    </source>
</evidence>
<feature type="transmembrane region" description="Helical" evidence="8">
    <location>
        <begin position="538"/>
        <end position="559"/>
    </location>
</feature>
<evidence type="ECO:0000256" key="6">
    <source>
        <dbReference type="ARBA" id="ARBA00022989"/>
    </source>
</evidence>
<dbReference type="RefSeq" id="WP_216061493.1">
    <property type="nucleotide sequence ID" value="NZ_JAHKQM010000026.1"/>
</dbReference>
<accession>A0AAP4U278</accession>
<evidence type="ECO:0000256" key="1">
    <source>
        <dbReference type="ARBA" id="ARBA00004429"/>
    </source>
</evidence>
<feature type="transmembrane region" description="Helical" evidence="8">
    <location>
        <begin position="470"/>
        <end position="497"/>
    </location>
</feature>
<comment type="caution">
    <text evidence="9">The sequence shown here is derived from an EMBL/GenBank/DDBJ whole genome shotgun (WGS) entry which is preliminary data.</text>
</comment>
<feature type="transmembrane region" description="Helical" evidence="8">
    <location>
        <begin position="12"/>
        <end position="32"/>
    </location>
</feature>
<dbReference type="FunFam" id="3.30.70.1430:FF:000001">
    <property type="entry name" value="Efflux pump membrane transporter"/>
    <property type="match status" value="1"/>
</dbReference>
<feature type="transmembrane region" description="Helical" evidence="8">
    <location>
        <begin position="890"/>
        <end position="910"/>
    </location>
</feature>
<dbReference type="NCBIfam" id="TIGR00915">
    <property type="entry name" value="2A0602"/>
    <property type="match status" value="1"/>
</dbReference>
<feature type="transmembrane region" description="Helical" evidence="8">
    <location>
        <begin position="366"/>
        <end position="387"/>
    </location>
</feature>
<reference evidence="9" key="1">
    <citation type="submission" date="2023-07" db="EMBL/GenBank/DDBJ databases">
        <title>Genome content predicts the carbon catabolic preferences of heterotrophic bacteria.</title>
        <authorList>
            <person name="Gralka M."/>
        </authorList>
    </citation>
    <scope>NUCLEOTIDE SEQUENCE</scope>
    <source>
        <strain evidence="9">C2R13</strain>
    </source>
</reference>
<evidence type="ECO:0000256" key="2">
    <source>
        <dbReference type="ARBA" id="ARBA00022448"/>
    </source>
</evidence>
<protein>
    <recommendedName>
        <fullName evidence="8">Efflux pump membrane transporter</fullName>
    </recommendedName>
</protein>
<dbReference type="NCBIfam" id="NF000282">
    <property type="entry name" value="RND_permease_1"/>
    <property type="match status" value="1"/>
</dbReference>
<evidence type="ECO:0000313" key="9">
    <source>
        <dbReference type="EMBL" id="MDO6673651.1"/>
    </source>
</evidence>
<feature type="transmembrane region" description="Helical" evidence="8">
    <location>
        <begin position="965"/>
        <end position="985"/>
    </location>
</feature>
<evidence type="ECO:0000256" key="4">
    <source>
        <dbReference type="ARBA" id="ARBA00022519"/>
    </source>
</evidence>
<evidence type="ECO:0000256" key="5">
    <source>
        <dbReference type="ARBA" id="ARBA00022692"/>
    </source>
</evidence>
<evidence type="ECO:0000256" key="8">
    <source>
        <dbReference type="RuleBase" id="RU364070"/>
    </source>
</evidence>
<dbReference type="PANTHER" id="PTHR32063">
    <property type="match status" value="1"/>
</dbReference>
<feature type="transmembrane region" description="Helical" evidence="8">
    <location>
        <begin position="434"/>
        <end position="458"/>
    </location>
</feature>
<dbReference type="EMBL" id="JAUORK010000029">
    <property type="protein sequence ID" value="MDO6673651.1"/>
    <property type="molecule type" value="Genomic_DNA"/>
</dbReference>
<evidence type="ECO:0000313" key="10">
    <source>
        <dbReference type="Proteomes" id="UP001170481"/>
    </source>
</evidence>
<dbReference type="Pfam" id="PF00873">
    <property type="entry name" value="ACR_tran"/>
    <property type="match status" value="1"/>
</dbReference>
<dbReference type="GO" id="GO:0005886">
    <property type="term" value="C:plasma membrane"/>
    <property type="evidence" value="ECO:0007669"/>
    <property type="project" value="UniProtKB-SubCell"/>
</dbReference>
<keyword evidence="5 8" id="KW-0812">Transmembrane</keyword>
<name>A0AAP4U278_9GAMM</name>
<feature type="transmembrane region" description="Helical" evidence="8">
    <location>
        <begin position="340"/>
        <end position="359"/>
    </location>
</feature>
<feature type="transmembrane region" description="Helical" evidence="8">
    <location>
        <begin position="393"/>
        <end position="413"/>
    </location>
</feature>
<dbReference type="AlphaFoldDB" id="A0AAP4U278"/>
<sequence>MVRYFIDRPIFAWVLAIIVMLGGILSITKLPIEQYPSLAPPSIKIQASYSGASAQTVQNTVTQVIEQQMTGIDNLLYMSSTSDSQGSASITLTFASGTDSDIAQVQVQNKLSLAEARLPSTVQTAGIEVTKSSSSFLMAMAFVSDDNSMTNQELTDYVSSNVQDEIARVQGVGETRLLGAAGAMRVWVDPEKLNNYSLTTSDVISAIDTQNSQTTSGQLGNLPAEEGQQLNATIVARTLLETTEEFGNILLKTQEDGSQVYLKDVARLEKGSESYSVITRYNGKPAAGMGVMLSSGANALETVEAVKKRLDELSAYFPEGVSYKVPYDTSPFIKLSIEEVVYTLIEAVGLVFLVMLLFLQNFRATLIPTIAVPVVLLGTFGILELFGYSINTLTMFAMVLAIGLLVDDAIVVVENVERVMHEEKLSPLEATRKSMGQITGALVGIGLVLSSVFIPMAFFPGTTGAIYRQFSVTIVAAMVLSVLVALILTPALCATLLKPTKEKTTGFFGLFNRVFDRSNARYQKGVAGMLKRTGRSMIVYVLVVIGCGALFTQISSGFLPDEDQGNIFNQVVLPAGSTQQETVEVMKKLEHHFLVDQSDAVIQVFSVAGFSFAGSGQNMGLAFVNMKPWDERDTSAFDVVAKAQAYFNTLKGALAFAVNPPSIRELGNASGFDMMLVDRGGAGHDALTQARNKLMGMAAQNPAITGLRPNGLEDSPQYNIKINELKATAMGIDLSDVYSTLSTAWGSSYVNDYLDRGRTKKVYVQGISSARMQPSDLNKWYVRNDDNEMVPLSNIATGSWTYGSPQLVRYNGVSAMELLGQPGEGYSTGEAMAEMERMVGELGDGMALEWTGISLQESQSSGMAPYLYAISLVFVFLCLAALYESWSIPFSVMLVVPMGVLGALFATWLRGLDNDVYFQVGLVTTIGLSAKNAILIVEFAKDLEVQGRSLIDATMESVRMRLRPILMTSLAFTLGAVPLAISTGAGAASRHAIGNGVIGGMISATVLAIFLVPVCYVVVRRVFGEPKELKRAHEAARQEDDLV</sequence>
<dbReference type="Proteomes" id="UP001170481">
    <property type="component" value="Unassembled WGS sequence"/>
</dbReference>
<comment type="caution">
    <text evidence="8">Lacks conserved residue(s) required for the propagation of feature annotation.</text>
</comment>
<comment type="subcellular location">
    <subcellularLocation>
        <location evidence="1 8">Cell inner membrane</location>
        <topology evidence="1 8">Multi-pass membrane protein</topology>
    </subcellularLocation>
</comment>
<comment type="similarity">
    <text evidence="8">Belongs to the resistance-nodulation-cell division (RND) (TC 2.A.6) family.</text>
</comment>
<proteinExistence type="inferred from homology"/>
<keyword evidence="7 8" id="KW-0472">Membrane</keyword>
<gene>
    <name evidence="9" type="ORF">Q4535_16225</name>
</gene>
<dbReference type="PANTHER" id="PTHR32063:SF13">
    <property type="entry name" value="MULTIDRUG EFFLUX PUMP SUBUNIT ACRB-RELATED"/>
    <property type="match status" value="1"/>
</dbReference>
<keyword evidence="3" id="KW-1003">Cell membrane</keyword>
<keyword evidence="4 8" id="KW-0997">Cell inner membrane</keyword>
<dbReference type="GO" id="GO:0015562">
    <property type="term" value="F:efflux transmembrane transporter activity"/>
    <property type="evidence" value="ECO:0007669"/>
    <property type="project" value="InterPro"/>
</dbReference>
<keyword evidence="6 8" id="KW-1133">Transmembrane helix</keyword>
<dbReference type="InterPro" id="IPR004764">
    <property type="entry name" value="MdtF-like"/>
</dbReference>
<evidence type="ECO:0000256" key="3">
    <source>
        <dbReference type="ARBA" id="ARBA00022475"/>
    </source>
</evidence>
<keyword evidence="2 8" id="KW-0813">Transport</keyword>
<dbReference type="GO" id="GO:0042910">
    <property type="term" value="F:xenobiotic transmembrane transporter activity"/>
    <property type="evidence" value="ECO:0007669"/>
    <property type="project" value="TreeGrafter"/>
</dbReference>
<organism evidence="9 10">
    <name type="scientific">Cobetia amphilecti</name>
    <dbReference type="NCBI Taxonomy" id="1055104"/>
    <lineage>
        <taxon>Bacteria</taxon>
        <taxon>Pseudomonadati</taxon>
        <taxon>Pseudomonadota</taxon>
        <taxon>Gammaproteobacteria</taxon>
        <taxon>Oceanospirillales</taxon>
        <taxon>Halomonadaceae</taxon>
        <taxon>Cobetia</taxon>
    </lineage>
</organism>
<dbReference type="FunFam" id="1.20.1640.10:FF:000001">
    <property type="entry name" value="Efflux pump membrane transporter"/>
    <property type="match status" value="1"/>
</dbReference>